<evidence type="ECO:0000256" key="9">
    <source>
        <dbReference type="ARBA" id="ARBA00023237"/>
    </source>
</evidence>
<comment type="subcellular location">
    <subcellularLocation>
        <location evidence="1 10">Cell outer membrane</location>
        <topology evidence="1 10">Multi-pass membrane protein</topology>
    </subcellularLocation>
</comment>
<evidence type="ECO:0000256" key="11">
    <source>
        <dbReference type="RuleBase" id="RU003357"/>
    </source>
</evidence>
<dbReference type="Proteomes" id="UP001597110">
    <property type="component" value="Unassembled WGS sequence"/>
</dbReference>
<evidence type="ECO:0000256" key="2">
    <source>
        <dbReference type="ARBA" id="ARBA00022448"/>
    </source>
</evidence>
<feature type="chain" id="PRO_5045536200" evidence="13">
    <location>
        <begin position="19"/>
        <end position="783"/>
    </location>
</feature>
<proteinExistence type="inferred from homology"/>
<dbReference type="PANTHER" id="PTHR30069">
    <property type="entry name" value="TONB-DEPENDENT OUTER MEMBRANE RECEPTOR"/>
    <property type="match status" value="1"/>
</dbReference>
<keyword evidence="16" id="KW-0675">Receptor</keyword>
<feature type="domain" description="TonB-dependent receptor plug" evidence="15">
    <location>
        <begin position="74"/>
        <end position="187"/>
    </location>
</feature>
<evidence type="ECO:0000256" key="10">
    <source>
        <dbReference type="PROSITE-ProRule" id="PRU01360"/>
    </source>
</evidence>
<evidence type="ECO:0000256" key="7">
    <source>
        <dbReference type="ARBA" id="ARBA00023077"/>
    </source>
</evidence>
<dbReference type="RefSeq" id="WP_386822462.1">
    <property type="nucleotide sequence ID" value="NZ_JBHTIF010000001.1"/>
</dbReference>
<evidence type="ECO:0000313" key="17">
    <source>
        <dbReference type="Proteomes" id="UP001597110"/>
    </source>
</evidence>
<dbReference type="PROSITE" id="PS52016">
    <property type="entry name" value="TONB_DEPENDENT_REC_3"/>
    <property type="match status" value="1"/>
</dbReference>
<keyword evidence="6" id="KW-0406">Ion transport</keyword>
<name>A0ABW2YD59_9GAMM</name>
<dbReference type="InterPro" id="IPR039426">
    <property type="entry name" value="TonB-dep_rcpt-like"/>
</dbReference>
<evidence type="ECO:0000256" key="4">
    <source>
        <dbReference type="ARBA" id="ARBA00022692"/>
    </source>
</evidence>
<dbReference type="SUPFAM" id="SSF56935">
    <property type="entry name" value="Porins"/>
    <property type="match status" value="1"/>
</dbReference>
<feature type="region of interest" description="Disordered" evidence="12">
    <location>
        <begin position="22"/>
        <end position="54"/>
    </location>
</feature>
<evidence type="ECO:0000259" key="15">
    <source>
        <dbReference type="Pfam" id="PF07715"/>
    </source>
</evidence>
<dbReference type="Pfam" id="PF00593">
    <property type="entry name" value="TonB_dep_Rec_b-barrel"/>
    <property type="match status" value="1"/>
</dbReference>
<keyword evidence="5 13" id="KW-0732">Signal</keyword>
<dbReference type="PANTHER" id="PTHR30069:SF53">
    <property type="entry name" value="COLICIN I RECEPTOR-RELATED"/>
    <property type="match status" value="1"/>
</dbReference>
<protein>
    <submittedName>
        <fullName evidence="16">TonB-dependent receptor</fullName>
    </submittedName>
</protein>
<evidence type="ECO:0000256" key="12">
    <source>
        <dbReference type="SAM" id="MobiDB-lite"/>
    </source>
</evidence>
<dbReference type="Gene3D" id="2.170.130.10">
    <property type="entry name" value="TonB-dependent receptor, plug domain"/>
    <property type="match status" value="1"/>
</dbReference>
<keyword evidence="7 11" id="KW-0798">TonB box</keyword>
<evidence type="ECO:0000256" key="1">
    <source>
        <dbReference type="ARBA" id="ARBA00004571"/>
    </source>
</evidence>
<accession>A0ABW2YD59</accession>
<keyword evidence="9 10" id="KW-0998">Cell outer membrane</keyword>
<feature type="domain" description="TonB-dependent receptor-like beta-barrel" evidence="14">
    <location>
        <begin position="310"/>
        <end position="758"/>
    </location>
</feature>
<comment type="similarity">
    <text evidence="10 11">Belongs to the TonB-dependent receptor family.</text>
</comment>
<evidence type="ECO:0000256" key="5">
    <source>
        <dbReference type="ARBA" id="ARBA00022729"/>
    </source>
</evidence>
<keyword evidence="8 10" id="KW-0472">Membrane</keyword>
<reference evidence="17" key="1">
    <citation type="journal article" date="2019" name="Int. J. Syst. Evol. Microbiol.">
        <title>The Global Catalogue of Microorganisms (GCM) 10K type strain sequencing project: providing services to taxonomists for standard genome sequencing and annotation.</title>
        <authorList>
            <consortium name="The Broad Institute Genomics Platform"/>
            <consortium name="The Broad Institute Genome Sequencing Center for Infectious Disease"/>
            <person name="Wu L."/>
            <person name="Ma J."/>
        </authorList>
    </citation>
    <scope>NUCLEOTIDE SEQUENCE [LARGE SCALE GENOMIC DNA]</scope>
    <source>
        <strain evidence="17">CCUG 55585</strain>
    </source>
</reference>
<evidence type="ECO:0000256" key="8">
    <source>
        <dbReference type="ARBA" id="ARBA00023136"/>
    </source>
</evidence>
<feature type="compositionally biased region" description="Low complexity" evidence="12">
    <location>
        <begin position="22"/>
        <end position="42"/>
    </location>
</feature>
<dbReference type="InterPro" id="IPR000531">
    <property type="entry name" value="Beta-barrel_TonB"/>
</dbReference>
<dbReference type="InterPro" id="IPR037066">
    <property type="entry name" value="Plug_dom_sf"/>
</dbReference>
<comment type="caution">
    <text evidence="16">The sequence shown here is derived from an EMBL/GenBank/DDBJ whole genome shotgun (WGS) entry which is preliminary data.</text>
</comment>
<dbReference type="CDD" id="cd01347">
    <property type="entry name" value="ligand_gated_channel"/>
    <property type="match status" value="1"/>
</dbReference>
<organism evidence="16 17">
    <name type="scientific">Lysobacter brunescens</name>
    <dbReference type="NCBI Taxonomy" id="262323"/>
    <lineage>
        <taxon>Bacteria</taxon>
        <taxon>Pseudomonadati</taxon>
        <taxon>Pseudomonadota</taxon>
        <taxon>Gammaproteobacteria</taxon>
        <taxon>Lysobacterales</taxon>
        <taxon>Lysobacteraceae</taxon>
        <taxon>Lysobacter</taxon>
    </lineage>
</organism>
<keyword evidence="3 10" id="KW-1134">Transmembrane beta strand</keyword>
<evidence type="ECO:0000313" key="16">
    <source>
        <dbReference type="EMBL" id="MFD0724823.1"/>
    </source>
</evidence>
<dbReference type="Gene3D" id="2.40.170.20">
    <property type="entry name" value="TonB-dependent receptor, beta-barrel domain"/>
    <property type="match status" value="1"/>
</dbReference>
<dbReference type="EMBL" id="JBHTIF010000001">
    <property type="protein sequence ID" value="MFD0724823.1"/>
    <property type="molecule type" value="Genomic_DNA"/>
</dbReference>
<keyword evidence="2 10" id="KW-0813">Transport</keyword>
<keyword evidence="4 10" id="KW-0812">Transmembrane</keyword>
<evidence type="ECO:0000256" key="13">
    <source>
        <dbReference type="SAM" id="SignalP"/>
    </source>
</evidence>
<evidence type="ECO:0000256" key="6">
    <source>
        <dbReference type="ARBA" id="ARBA00023065"/>
    </source>
</evidence>
<dbReference type="InterPro" id="IPR012910">
    <property type="entry name" value="Plug_dom"/>
</dbReference>
<dbReference type="Pfam" id="PF07715">
    <property type="entry name" value="Plug"/>
    <property type="match status" value="1"/>
</dbReference>
<gene>
    <name evidence="16" type="ORF">ACFQ0E_04340</name>
</gene>
<evidence type="ECO:0000256" key="3">
    <source>
        <dbReference type="ARBA" id="ARBA00022452"/>
    </source>
</evidence>
<keyword evidence="17" id="KW-1185">Reference proteome</keyword>
<dbReference type="InterPro" id="IPR036942">
    <property type="entry name" value="Beta-barrel_TonB_sf"/>
</dbReference>
<feature type="signal peptide" evidence="13">
    <location>
        <begin position="1"/>
        <end position="18"/>
    </location>
</feature>
<evidence type="ECO:0000259" key="14">
    <source>
        <dbReference type="Pfam" id="PF00593"/>
    </source>
</evidence>
<sequence>MRHAPLFLALALALPALAAGADTPAPADDTNQNDTNQNDAPATPDGGEDGDAQTTRTLGTITVTGVRPTSLPTQIPTTMEGITGDEAEATINAIDAEDVLKYFPSLLVRKRYVGDFDHAVLATRASGTGNSARSLVYADGILLSNLLGNGASFTPRWGLVAPEEIARVDVLYGPFSAAYPGNSVGAVVDYVTRMPQSFEAHAKLSHHHQDFELYRTRDSYGSTQASASIGDRWGAFSAWLAVNRLDSEGHPMVFANLLQSSGTTGSGTPVTGAVAGRNPRNQPWYLLGATSIVETEQEHAKLKLAYDFSDDLRLSYTFGTWRNDVFRDSETWLRDAAGNPVYSGNVLIDGRRYAVPATAISLQQADLEHRMHGLALKRSSGKTLDFTLAVSRYDYVRDRVRSPTVARPIADTGGAGRIADSDGTGWRSANAHLVWRPNDAHVVEFGVQDDRFTLDTEVRDTSDWQRGAPGARFSAFGGKAALTGVFAQDTWRWSERWTGTFGLRFDRWRAHDGLLANATTVARFAGRSETALSPKAALAFAFTPDTSLQASVGRAVRFPTVSELYQGSLVAGSVVNNDPNLKAERSTTSELSLVHALDNGRLRATVFHERTRDALYSQTNVLVTPNITNIQNVGAIRTTGIELAGEWRALGIEGLELTGSVTFADSIIRENPNFPASEGKWQPRVPRWRANLLASYAPSAQWQFTAGARYSGKQFNTLDNSDPNGDAYTGTSPFFVMDLRARWRPTEHWGLALGVDNLNDRTYWNFHPYTQRTWVAELRYDWR</sequence>